<dbReference type="EMBL" id="CP009285">
    <property type="protein sequence ID" value="AIQ59620.1"/>
    <property type="molecule type" value="Genomic_DNA"/>
</dbReference>
<dbReference type="HOGENOM" id="CLU_199029_0_0_9"/>
<protein>
    <submittedName>
        <fullName evidence="2">Uncharacterized protein</fullName>
    </submittedName>
</protein>
<dbReference type="Pfam" id="PF26310">
    <property type="entry name" value="YczF"/>
    <property type="match status" value="1"/>
</dbReference>
<feature type="transmembrane region" description="Helical" evidence="1">
    <location>
        <begin position="46"/>
        <end position="67"/>
    </location>
</feature>
<dbReference type="OrthoDB" id="2665321at2"/>
<gene>
    <name evidence="2" type="ORF">PBOR_23695</name>
</gene>
<organism evidence="2 3">
    <name type="scientific">Paenibacillus borealis</name>
    <dbReference type="NCBI Taxonomy" id="160799"/>
    <lineage>
        <taxon>Bacteria</taxon>
        <taxon>Bacillati</taxon>
        <taxon>Bacillota</taxon>
        <taxon>Bacilli</taxon>
        <taxon>Bacillales</taxon>
        <taxon>Paenibacillaceae</taxon>
        <taxon>Paenibacillus</taxon>
    </lineage>
</organism>
<dbReference type="Proteomes" id="UP000029518">
    <property type="component" value="Chromosome"/>
</dbReference>
<keyword evidence="1" id="KW-0472">Membrane</keyword>
<sequence length="73" mass="7786">MKILGIYVLLAVLTLLLITLVDVLSGVSLATSMHSLSTVFATTTLQELICMLIFGALPLIQVVAGAVKRSRSR</sequence>
<keyword evidence="1" id="KW-0812">Transmembrane</keyword>
<dbReference type="AlphaFoldDB" id="A0A089LHP1"/>
<name>A0A089LHP1_PAEBO</name>
<keyword evidence="3" id="KW-1185">Reference proteome</keyword>
<evidence type="ECO:0000313" key="3">
    <source>
        <dbReference type="Proteomes" id="UP000029518"/>
    </source>
</evidence>
<keyword evidence="1" id="KW-1133">Transmembrane helix</keyword>
<evidence type="ECO:0000256" key="1">
    <source>
        <dbReference type="SAM" id="Phobius"/>
    </source>
</evidence>
<reference evidence="2" key="1">
    <citation type="submission" date="2014-08" db="EMBL/GenBank/DDBJ databases">
        <title>Comparative genomics of the Paenibacillus odorifer group.</title>
        <authorList>
            <person name="den Bakker H.C."/>
            <person name="Tsai Y.-C.Y.-C."/>
            <person name="Martin N."/>
            <person name="Korlach J."/>
            <person name="Wiedmann M."/>
        </authorList>
    </citation>
    <scope>NUCLEOTIDE SEQUENCE [LARGE SCALE GENOMIC DNA]</scope>
    <source>
        <strain evidence="2">DSM 13188</strain>
    </source>
</reference>
<dbReference type="KEGG" id="pbd:PBOR_23695"/>
<evidence type="ECO:0000313" key="2">
    <source>
        <dbReference type="EMBL" id="AIQ59620.1"/>
    </source>
</evidence>
<dbReference type="InterPro" id="IPR058725">
    <property type="entry name" value="YczF"/>
</dbReference>
<accession>A0A089LHP1</accession>
<dbReference type="RefSeq" id="WP_042215656.1">
    <property type="nucleotide sequence ID" value="NZ_CP009285.1"/>
</dbReference>
<proteinExistence type="predicted"/>